<dbReference type="EMBL" id="CAXKWB010051810">
    <property type="protein sequence ID" value="CAL4171759.1"/>
    <property type="molecule type" value="Genomic_DNA"/>
</dbReference>
<evidence type="ECO:0000313" key="3">
    <source>
        <dbReference type="EMBL" id="CAL4171759.1"/>
    </source>
</evidence>
<comment type="caution">
    <text evidence="3">The sequence shown here is derived from an EMBL/GenBank/DDBJ whole genome shotgun (WGS) entry which is preliminary data.</text>
</comment>
<keyword evidence="4" id="KW-1185">Reference proteome</keyword>
<dbReference type="AlphaFoldDB" id="A0AAV2SA74"/>
<gene>
    <name evidence="3" type="ORF">MNOR_LOCUS34193</name>
</gene>
<dbReference type="GO" id="GO:0008235">
    <property type="term" value="F:metalloexopeptidase activity"/>
    <property type="evidence" value="ECO:0007669"/>
    <property type="project" value="InterPro"/>
</dbReference>
<proteinExistence type="inferred from homology"/>
<dbReference type="SUPFAM" id="SSF53187">
    <property type="entry name" value="Zn-dependent exopeptidases"/>
    <property type="match status" value="1"/>
</dbReference>
<evidence type="ECO:0000313" key="4">
    <source>
        <dbReference type="Proteomes" id="UP001497623"/>
    </source>
</evidence>
<comment type="similarity">
    <text evidence="1">Belongs to the peptidase M28 family. M28B subfamily.</text>
</comment>
<dbReference type="InterPro" id="IPR045175">
    <property type="entry name" value="M28_fam"/>
</dbReference>
<name>A0AAV2SA74_MEGNR</name>
<organism evidence="3 4">
    <name type="scientific">Meganyctiphanes norvegica</name>
    <name type="common">Northern krill</name>
    <name type="synonym">Thysanopoda norvegica</name>
    <dbReference type="NCBI Taxonomy" id="48144"/>
    <lineage>
        <taxon>Eukaryota</taxon>
        <taxon>Metazoa</taxon>
        <taxon>Ecdysozoa</taxon>
        <taxon>Arthropoda</taxon>
        <taxon>Crustacea</taxon>
        <taxon>Multicrustacea</taxon>
        <taxon>Malacostraca</taxon>
        <taxon>Eumalacostraca</taxon>
        <taxon>Eucarida</taxon>
        <taxon>Euphausiacea</taxon>
        <taxon>Euphausiidae</taxon>
        <taxon>Meganyctiphanes</taxon>
    </lineage>
</organism>
<protein>
    <submittedName>
        <fullName evidence="3">Uncharacterized protein</fullName>
    </submittedName>
</protein>
<reference evidence="3 4" key="1">
    <citation type="submission" date="2024-05" db="EMBL/GenBank/DDBJ databases">
        <authorList>
            <person name="Wallberg A."/>
        </authorList>
    </citation>
    <scope>NUCLEOTIDE SEQUENCE [LARGE SCALE GENOMIC DNA]</scope>
</reference>
<dbReference type="Proteomes" id="UP001497623">
    <property type="component" value="Unassembled WGS sequence"/>
</dbReference>
<dbReference type="GO" id="GO:0006508">
    <property type="term" value="P:proteolysis"/>
    <property type="evidence" value="ECO:0007669"/>
    <property type="project" value="InterPro"/>
</dbReference>
<dbReference type="PANTHER" id="PTHR12147">
    <property type="entry name" value="METALLOPEPTIDASE M28 FAMILY MEMBER"/>
    <property type="match status" value="1"/>
</dbReference>
<evidence type="ECO:0000256" key="2">
    <source>
        <dbReference type="SAM" id="MobiDB-lite"/>
    </source>
</evidence>
<feature type="region of interest" description="Disordered" evidence="2">
    <location>
        <begin position="1"/>
        <end position="24"/>
    </location>
</feature>
<evidence type="ECO:0000256" key="1">
    <source>
        <dbReference type="ARBA" id="ARBA00005634"/>
    </source>
</evidence>
<dbReference type="Gene3D" id="3.40.630.10">
    <property type="entry name" value="Zn peptidases"/>
    <property type="match status" value="1"/>
</dbReference>
<dbReference type="PANTHER" id="PTHR12147:SF26">
    <property type="entry name" value="PEPTIDASE M28 DOMAIN-CONTAINING PROTEIN"/>
    <property type="match status" value="1"/>
</dbReference>
<feature type="non-terminal residue" evidence="3">
    <location>
        <position position="1"/>
    </location>
</feature>
<sequence length="428" mass="48445">VRLVGDISHQSPAGNHQDNRSRTPPMIKQGLLLLCCLTGTLVWGREPTEGDVNLDQHLKFLSSSRYPIDQNENSREKIQDHIKDSFMRSGLKRVEHRFNTTVRDEDGQDVVVEGINIIGINEHSSDKMGAVLLVAADYDSARPMCSGSCLELFQNNGVGVAAMLEIARLFDHNSRFSGDWRSDLTTIFVAFDINTKEHLPGSPGEQGSKIFLREWLWPYLNENKELFGGAFILDSISKLNYENSSQKLHSNFQKAFPSAYERISARGKKGDFLAMLNNGDETTATLMDQFKMQYELKLRKKLPFTLEELELEGRPGAVLEYLNHQAHYNFWTFKDNENKAVPLPALLLTDTENERSLPDTEACNGKLCNELKEYMDDDRREFVEATINGVVSTLLQRQSHRIEHNGGMKAVPSIMVSLLLVLIAKLLR</sequence>
<accession>A0AAV2SA74</accession>